<dbReference type="OrthoDB" id="7926501at2"/>
<evidence type="ECO:0000256" key="3">
    <source>
        <dbReference type="ARBA" id="ARBA00022692"/>
    </source>
</evidence>
<dbReference type="InterPro" id="IPR051401">
    <property type="entry name" value="GtrA_CellWall_Glycosyl"/>
</dbReference>
<dbReference type="GO" id="GO:0000271">
    <property type="term" value="P:polysaccharide biosynthetic process"/>
    <property type="evidence" value="ECO:0007669"/>
    <property type="project" value="InterPro"/>
</dbReference>
<keyword evidence="9" id="KW-1185">Reference proteome</keyword>
<evidence type="ECO:0000256" key="1">
    <source>
        <dbReference type="ARBA" id="ARBA00004141"/>
    </source>
</evidence>
<comment type="subcellular location">
    <subcellularLocation>
        <location evidence="1">Membrane</location>
        <topology evidence="1">Multi-pass membrane protein</topology>
    </subcellularLocation>
</comment>
<evidence type="ECO:0000256" key="2">
    <source>
        <dbReference type="ARBA" id="ARBA00009399"/>
    </source>
</evidence>
<keyword evidence="3 6" id="KW-0812">Transmembrane</keyword>
<gene>
    <name evidence="8" type="ORF">B1806_14360</name>
</gene>
<evidence type="ECO:0000259" key="7">
    <source>
        <dbReference type="Pfam" id="PF04138"/>
    </source>
</evidence>
<keyword evidence="5 6" id="KW-0472">Membrane</keyword>
<feature type="transmembrane region" description="Helical" evidence="6">
    <location>
        <begin position="99"/>
        <end position="118"/>
    </location>
</feature>
<comment type="caution">
    <text evidence="8">The sequence shown here is derived from an EMBL/GenBank/DDBJ whole genome shotgun (WGS) entry which is preliminary data.</text>
</comment>
<dbReference type="AlphaFoldDB" id="A0A4S3KGP4"/>
<accession>A0A4S3KGP4</accession>
<feature type="domain" description="GtrA/DPMS transmembrane" evidence="7">
    <location>
        <begin position="7"/>
        <end position="126"/>
    </location>
</feature>
<dbReference type="InterPro" id="IPR007267">
    <property type="entry name" value="GtrA_DPMS_TM"/>
</dbReference>
<dbReference type="PANTHER" id="PTHR38459:SF1">
    <property type="entry name" value="PROPHAGE BACTOPRENOL-LINKED GLUCOSE TRANSLOCASE HOMOLOG"/>
    <property type="match status" value="1"/>
</dbReference>
<evidence type="ECO:0000313" key="9">
    <source>
        <dbReference type="Proteomes" id="UP000307749"/>
    </source>
</evidence>
<dbReference type="Proteomes" id="UP000307749">
    <property type="component" value="Unassembled WGS sequence"/>
</dbReference>
<dbReference type="RefSeq" id="WP_081128181.1">
    <property type="nucleotide sequence ID" value="NZ_DAHXOC010000054.1"/>
</dbReference>
<evidence type="ECO:0000256" key="5">
    <source>
        <dbReference type="ARBA" id="ARBA00023136"/>
    </source>
</evidence>
<dbReference type="STRING" id="993689.GCA_002077135_02510"/>
<comment type="similarity">
    <text evidence="2">Belongs to the GtrA family.</text>
</comment>
<dbReference type="Pfam" id="PF04138">
    <property type="entry name" value="GtrA_DPMS_TM"/>
    <property type="match status" value="1"/>
</dbReference>
<feature type="transmembrane region" description="Helical" evidence="6">
    <location>
        <begin position="73"/>
        <end position="93"/>
    </location>
</feature>
<dbReference type="PANTHER" id="PTHR38459">
    <property type="entry name" value="PROPHAGE BACTOPRENOL-LINKED GLUCOSE TRANSLOCASE HOMOLOG"/>
    <property type="match status" value="1"/>
</dbReference>
<name>A0A4S3KGP4_9GAMM</name>
<feature type="transmembrane region" description="Helical" evidence="6">
    <location>
        <begin position="34"/>
        <end position="52"/>
    </location>
</feature>
<protein>
    <recommendedName>
        <fullName evidence="7">GtrA/DPMS transmembrane domain-containing protein</fullName>
    </recommendedName>
</protein>
<keyword evidence="4 6" id="KW-1133">Transmembrane helix</keyword>
<sequence>MRRFGLFFIGGMIGFVVDAGVVQGLVSFFGMDPYFGRLISFSCAATVTWLWNRHTTFADARGQHRWHIEWARWMAAMSGGALVNYGVYALAVYESSLVRAWPALGVALGSLAAAAFNYTSARRWVFGGIGNTPKK</sequence>
<evidence type="ECO:0000256" key="6">
    <source>
        <dbReference type="SAM" id="Phobius"/>
    </source>
</evidence>
<organism evidence="8 9">
    <name type="scientific">Metallibacterium scheffleri</name>
    <dbReference type="NCBI Taxonomy" id="993689"/>
    <lineage>
        <taxon>Bacteria</taxon>
        <taxon>Pseudomonadati</taxon>
        <taxon>Pseudomonadota</taxon>
        <taxon>Gammaproteobacteria</taxon>
        <taxon>Lysobacterales</taxon>
        <taxon>Rhodanobacteraceae</taxon>
        <taxon>Metallibacterium</taxon>
    </lineage>
</organism>
<proteinExistence type="inferred from homology"/>
<evidence type="ECO:0000313" key="8">
    <source>
        <dbReference type="EMBL" id="THD07825.1"/>
    </source>
</evidence>
<dbReference type="GO" id="GO:0005886">
    <property type="term" value="C:plasma membrane"/>
    <property type="evidence" value="ECO:0007669"/>
    <property type="project" value="TreeGrafter"/>
</dbReference>
<reference evidence="8 9" key="1">
    <citation type="submission" date="2017-02" db="EMBL/GenBank/DDBJ databases">
        <title>Whole genome sequencing of Metallibacterium scheffleri DSM 24874 (T).</title>
        <authorList>
            <person name="Kumar S."/>
            <person name="Patil P."/>
            <person name="Patil P.B."/>
        </authorList>
    </citation>
    <scope>NUCLEOTIDE SEQUENCE [LARGE SCALE GENOMIC DNA]</scope>
    <source>
        <strain evidence="8 9">DSM 24874</strain>
    </source>
</reference>
<evidence type="ECO:0000256" key="4">
    <source>
        <dbReference type="ARBA" id="ARBA00022989"/>
    </source>
</evidence>
<dbReference type="EMBL" id="MWQO01000055">
    <property type="protein sequence ID" value="THD07825.1"/>
    <property type="molecule type" value="Genomic_DNA"/>
</dbReference>